<dbReference type="EMBL" id="JADYXP020000011">
    <property type="protein sequence ID" value="KAL0114692.1"/>
    <property type="molecule type" value="Genomic_DNA"/>
</dbReference>
<dbReference type="Proteomes" id="UP001430953">
    <property type="component" value="Unassembled WGS sequence"/>
</dbReference>
<gene>
    <name evidence="1" type="ORF">PUN28_011771</name>
</gene>
<accession>A0AAW2FGY5</accession>
<protein>
    <submittedName>
        <fullName evidence="1">Uncharacterized protein</fullName>
    </submittedName>
</protein>
<dbReference type="AlphaFoldDB" id="A0AAW2FGY5"/>
<keyword evidence="2" id="KW-1185">Reference proteome</keyword>
<evidence type="ECO:0000313" key="1">
    <source>
        <dbReference type="EMBL" id="KAL0114692.1"/>
    </source>
</evidence>
<sequence length="93" mass="10614">MNSMIKPNTDFKAVRGSLTPLVVFARFKRITASALPVSNIDNDRFGLPGLLDVPIDVKTRSRKFLRKVLSEHIPREIPLSRRRLKEDDSLRVS</sequence>
<evidence type="ECO:0000313" key="2">
    <source>
        <dbReference type="Proteomes" id="UP001430953"/>
    </source>
</evidence>
<proteinExistence type="predicted"/>
<name>A0AAW2FGY5_9HYME</name>
<organism evidence="1 2">
    <name type="scientific">Cardiocondyla obscurior</name>
    <dbReference type="NCBI Taxonomy" id="286306"/>
    <lineage>
        <taxon>Eukaryota</taxon>
        <taxon>Metazoa</taxon>
        <taxon>Ecdysozoa</taxon>
        <taxon>Arthropoda</taxon>
        <taxon>Hexapoda</taxon>
        <taxon>Insecta</taxon>
        <taxon>Pterygota</taxon>
        <taxon>Neoptera</taxon>
        <taxon>Endopterygota</taxon>
        <taxon>Hymenoptera</taxon>
        <taxon>Apocrita</taxon>
        <taxon>Aculeata</taxon>
        <taxon>Formicoidea</taxon>
        <taxon>Formicidae</taxon>
        <taxon>Myrmicinae</taxon>
        <taxon>Cardiocondyla</taxon>
    </lineage>
</organism>
<reference evidence="1 2" key="1">
    <citation type="submission" date="2023-03" db="EMBL/GenBank/DDBJ databases">
        <title>High recombination rates correlate with genetic variation in Cardiocondyla obscurior ants.</title>
        <authorList>
            <person name="Errbii M."/>
        </authorList>
    </citation>
    <scope>NUCLEOTIDE SEQUENCE [LARGE SCALE GENOMIC DNA]</scope>
    <source>
        <strain evidence="1">Alpha-2009</strain>
        <tissue evidence="1">Whole body</tissue>
    </source>
</reference>
<comment type="caution">
    <text evidence="1">The sequence shown here is derived from an EMBL/GenBank/DDBJ whole genome shotgun (WGS) entry which is preliminary data.</text>
</comment>